<evidence type="ECO:0000313" key="2">
    <source>
        <dbReference type="Proteomes" id="UP001482513"/>
    </source>
</evidence>
<evidence type="ECO:0000313" key="1">
    <source>
        <dbReference type="EMBL" id="MEP0949701.1"/>
    </source>
</evidence>
<reference evidence="1 2" key="1">
    <citation type="submission" date="2022-04" db="EMBL/GenBank/DDBJ databases">
        <title>Positive selection, recombination, and allopatry shape intraspecific diversity of widespread and dominant cyanobacteria.</title>
        <authorList>
            <person name="Wei J."/>
            <person name="Shu W."/>
            <person name="Hu C."/>
        </authorList>
    </citation>
    <scope>NUCLEOTIDE SEQUENCE [LARGE SCALE GENOMIC DNA]</scope>
    <source>
        <strain evidence="1 2">DQ-A4</strain>
    </source>
</reference>
<gene>
    <name evidence="1" type="ORF">NC992_22675</name>
</gene>
<proteinExistence type="predicted"/>
<accession>A0ABV0KAA4</accession>
<organism evidence="1 2">
    <name type="scientific">Leptolyngbya subtilissima DQ-A4</name>
    <dbReference type="NCBI Taxonomy" id="2933933"/>
    <lineage>
        <taxon>Bacteria</taxon>
        <taxon>Bacillati</taxon>
        <taxon>Cyanobacteriota</taxon>
        <taxon>Cyanophyceae</taxon>
        <taxon>Leptolyngbyales</taxon>
        <taxon>Leptolyngbyaceae</taxon>
        <taxon>Leptolyngbya group</taxon>
        <taxon>Leptolyngbya</taxon>
    </lineage>
</organism>
<name>A0ABV0KAA4_9CYAN</name>
<dbReference type="EMBL" id="JAMPKX010000014">
    <property type="protein sequence ID" value="MEP0949701.1"/>
    <property type="molecule type" value="Genomic_DNA"/>
</dbReference>
<sequence>MRNNASSLPGAVATTGATFCPDNDQAEQLCLFDVEGPGGTEGDVLLDDQVEALVTKVLNEVPKEDQRYFLLRFRFKALLEALERFSQREREQFTVWLVEAVLKTPEEHNETKGNE</sequence>
<keyword evidence="2" id="KW-1185">Reference proteome</keyword>
<dbReference type="RefSeq" id="WP_190707838.1">
    <property type="nucleotide sequence ID" value="NZ_JAMPKX010000014.1"/>
</dbReference>
<protein>
    <submittedName>
        <fullName evidence="1">Uncharacterized protein</fullName>
    </submittedName>
</protein>
<dbReference type="Proteomes" id="UP001482513">
    <property type="component" value="Unassembled WGS sequence"/>
</dbReference>
<comment type="caution">
    <text evidence="1">The sequence shown here is derived from an EMBL/GenBank/DDBJ whole genome shotgun (WGS) entry which is preliminary data.</text>
</comment>